<reference evidence="4" key="1">
    <citation type="submission" date="2021-01" db="EMBL/GenBank/DDBJ databases">
        <title>Description of Breznakiella homolactica.</title>
        <authorList>
            <person name="Song Y."/>
            <person name="Brune A."/>
        </authorList>
    </citation>
    <scope>NUCLEOTIDE SEQUENCE</scope>
    <source>
        <strain evidence="4">RmG30</strain>
    </source>
</reference>
<dbReference type="EMBL" id="CP067089">
    <property type="protein sequence ID" value="QQO07847.1"/>
    <property type="molecule type" value="Genomic_DNA"/>
</dbReference>
<dbReference type="InterPro" id="IPR036770">
    <property type="entry name" value="Ankyrin_rpt-contain_sf"/>
</dbReference>
<feature type="repeat" description="ANK" evidence="3">
    <location>
        <begin position="74"/>
        <end position="101"/>
    </location>
</feature>
<dbReference type="Proteomes" id="UP000595917">
    <property type="component" value="Chromosome"/>
</dbReference>
<dbReference type="PANTHER" id="PTHR24171:SF9">
    <property type="entry name" value="ANKYRIN REPEAT DOMAIN-CONTAINING PROTEIN 39"/>
    <property type="match status" value="1"/>
</dbReference>
<accession>A0A7T8B8X1</accession>
<dbReference type="PROSITE" id="PS50297">
    <property type="entry name" value="ANK_REP_REGION"/>
    <property type="match status" value="4"/>
</dbReference>
<dbReference type="Pfam" id="PF12796">
    <property type="entry name" value="Ank_2"/>
    <property type="match status" value="2"/>
</dbReference>
<keyword evidence="2 3" id="KW-0040">ANK repeat</keyword>
<keyword evidence="1" id="KW-0677">Repeat</keyword>
<dbReference type="PANTHER" id="PTHR24171">
    <property type="entry name" value="ANKYRIN REPEAT DOMAIN-CONTAINING PROTEIN 39-RELATED"/>
    <property type="match status" value="1"/>
</dbReference>
<dbReference type="InterPro" id="IPR002110">
    <property type="entry name" value="Ankyrin_rpt"/>
</dbReference>
<organism evidence="4 5">
    <name type="scientific">Breznakiella homolactica</name>
    <dbReference type="NCBI Taxonomy" id="2798577"/>
    <lineage>
        <taxon>Bacteria</taxon>
        <taxon>Pseudomonadati</taxon>
        <taxon>Spirochaetota</taxon>
        <taxon>Spirochaetia</taxon>
        <taxon>Spirochaetales</taxon>
        <taxon>Breznakiellaceae</taxon>
        <taxon>Breznakiella</taxon>
    </lineage>
</organism>
<sequence>MSAVTFDPLGRLIGDPDAIFRGLNPGYGKPQIAEVDAYNYMGVPPLLEAIYDNDTAAVSELLEKGAWPNVISAGSLTALDAAASSGNIELVKILIAAGADVTKGAPYYYAKDEEMRGFLKEAGADAGAGRKTTSISILYPAQGEAIEAVIAKEKETGEMTGSILMSVILGRSRERIEELVAAGKDINETSELLYTPLVQVFEQRRWGLLECLLKAGADPNLKTEHRSPLSQAIDKGEKETLLLLEYGAFKDKSPYEFIRAIKKGYLNAVPVMQEKGADLNGPDRHGELPVFAALGNTAMLKLLLDAGADPDVAGNDHNGCRLIHAAVCKGDAEVVLMLLKAGADSNAQDSRGRTALHNAVMNNDFEIAELLLDHGAKKSIKDENGKTPLDMARQSGFYNIADRLEETGAE</sequence>
<dbReference type="SUPFAM" id="SSF48403">
    <property type="entry name" value="Ankyrin repeat"/>
    <property type="match status" value="2"/>
</dbReference>
<dbReference type="SMART" id="SM00248">
    <property type="entry name" value="ANK"/>
    <property type="match status" value="7"/>
</dbReference>
<gene>
    <name evidence="4" type="ORF">JFL75_12955</name>
</gene>
<proteinExistence type="predicted"/>
<evidence type="ECO:0000256" key="3">
    <source>
        <dbReference type="PROSITE-ProRule" id="PRU00023"/>
    </source>
</evidence>
<protein>
    <submittedName>
        <fullName evidence="4">Ankyrin repeat domain-containing protein</fullName>
    </submittedName>
</protein>
<evidence type="ECO:0000313" key="4">
    <source>
        <dbReference type="EMBL" id="QQO07847.1"/>
    </source>
</evidence>
<evidence type="ECO:0000256" key="1">
    <source>
        <dbReference type="ARBA" id="ARBA00022737"/>
    </source>
</evidence>
<name>A0A7T8B8X1_9SPIR</name>
<feature type="repeat" description="ANK" evidence="3">
    <location>
        <begin position="351"/>
        <end position="383"/>
    </location>
</feature>
<dbReference type="KEGG" id="bhc:JFL75_12955"/>
<dbReference type="RefSeq" id="WP_215625153.1">
    <property type="nucleotide sequence ID" value="NZ_CP067089.2"/>
</dbReference>
<dbReference type="AlphaFoldDB" id="A0A7T8B8X1"/>
<evidence type="ECO:0000256" key="2">
    <source>
        <dbReference type="ARBA" id="ARBA00023043"/>
    </source>
</evidence>
<feature type="repeat" description="ANK" evidence="3">
    <location>
        <begin position="384"/>
        <end position="410"/>
    </location>
</feature>
<evidence type="ECO:0000313" key="5">
    <source>
        <dbReference type="Proteomes" id="UP000595917"/>
    </source>
</evidence>
<dbReference type="Gene3D" id="1.25.40.20">
    <property type="entry name" value="Ankyrin repeat-containing domain"/>
    <property type="match status" value="3"/>
</dbReference>
<dbReference type="PROSITE" id="PS50088">
    <property type="entry name" value="ANK_REPEAT"/>
    <property type="match status" value="4"/>
</dbReference>
<keyword evidence="5" id="KW-1185">Reference proteome</keyword>
<feature type="repeat" description="ANK" evidence="3">
    <location>
        <begin position="318"/>
        <end position="350"/>
    </location>
</feature>